<proteinExistence type="predicted"/>
<dbReference type="Gene3D" id="2.30.30.40">
    <property type="entry name" value="SH3 Domains"/>
    <property type="match status" value="1"/>
</dbReference>
<dbReference type="KEGG" id="amr:AM1_0052"/>
<organism evidence="2 3">
    <name type="scientific">Acaryochloris marina (strain MBIC 11017)</name>
    <dbReference type="NCBI Taxonomy" id="329726"/>
    <lineage>
        <taxon>Bacteria</taxon>
        <taxon>Bacillati</taxon>
        <taxon>Cyanobacteriota</taxon>
        <taxon>Cyanophyceae</taxon>
        <taxon>Acaryochloridales</taxon>
        <taxon>Acaryochloridaceae</taxon>
        <taxon>Acaryochloris</taxon>
    </lineage>
</organism>
<name>B0C528_ACAM1</name>
<feature type="domain" description="SH3b" evidence="1">
    <location>
        <begin position="12"/>
        <end position="83"/>
    </location>
</feature>
<dbReference type="Pfam" id="PF08239">
    <property type="entry name" value="SH3_3"/>
    <property type="match status" value="1"/>
</dbReference>
<dbReference type="SMART" id="SM00287">
    <property type="entry name" value="SH3b"/>
    <property type="match status" value="1"/>
</dbReference>
<dbReference type="eggNOG" id="COG4991">
    <property type="taxonomic scope" value="Bacteria"/>
</dbReference>
<dbReference type="EMBL" id="CP000828">
    <property type="protein sequence ID" value="ABW25140.1"/>
    <property type="molecule type" value="Genomic_DNA"/>
</dbReference>
<dbReference type="PROSITE" id="PS51781">
    <property type="entry name" value="SH3B"/>
    <property type="match status" value="1"/>
</dbReference>
<accession>B0C528</accession>
<evidence type="ECO:0000259" key="1">
    <source>
        <dbReference type="PROSITE" id="PS51781"/>
    </source>
</evidence>
<dbReference type="InterPro" id="IPR003646">
    <property type="entry name" value="SH3-like_bac-type"/>
</dbReference>
<evidence type="ECO:0000313" key="2">
    <source>
        <dbReference type="EMBL" id="ABW25140.1"/>
    </source>
</evidence>
<protein>
    <recommendedName>
        <fullName evidence="1">SH3b domain-containing protein</fullName>
    </recommendedName>
</protein>
<gene>
    <name evidence="2" type="ordered locus">AM1_0052</name>
</gene>
<evidence type="ECO:0000313" key="3">
    <source>
        <dbReference type="Proteomes" id="UP000000268"/>
    </source>
</evidence>
<dbReference type="AlphaFoldDB" id="B0C528"/>
<dbReference type="HOGENOM" id="CLU_176059_0_0_3"/>
<dbReference type="Proteomes" id="UP000000268">
    <property type="component" value="Chromosome"/>
</dbReference>
<sequence length="87" mass="9497">MSILAAVPALAAPAYLVGAQPGSRVNVRSAPSTSSYSPHYGLVGDRVQVINSTTGNDGYYWYYVEFPSGARGWIRGDFVQVQQPRRF</sequence>
<reference evidence="2 3" key="1">
    <citation type="journal article" date="2008" name="Proc. Natl. Acad. Sci. U.S.A.">
        <title>Niche adaptation and genome expansion in the chlorophyll d-producing cyanobacterium Acaryochloris marina.</title>
        <authorList>
            <person name="Swingley W.D."/>
            <person name="Chen M."/>
            <person name="Cheung P.C."/>
            <person name="Conrad A.L."/>
            <person name="Dejesa L.C."/>
            <person name="Hao J."/>
            <person name="Honchak B.M."/>
            <person name="Karbach L.E."/>
            <person name="Kurdoglu A."/>
            <person name="Lahiri S."/>
            <person name="Mastrian S.D."/>
            <person name="Miyashita H."/>
            <person name="Page L."/>
            <person name="Ramakrishna P."/>
            <person name="Satoh S."/>
            <person name="Sattley W.M."/>
            <person name="Shimada Y."/>
            <person name="Taylor H.L."/>
            <person name="Tomo T."/>
            <person name="Tsuchiya T."/>
            <person name="Wang Z.T."/>
            <person name="Raymond J."/>
            <person name="Mimuro M."/>
            <person name="Blankenship R.E."/>
            <person name="Touchman J.W."/>
        </authorList>
    </citation>
    <scope>NUCLEOTIDE SEQUENCE [LARGE SCALE GENOMIC DNA]</scope>
    <source>
        <strain evidence="3">MBIC 11017</strain>
    </source>
</reference>
<keyword evidence="3" id="KW-1185">Reference proteome</keyword>